<dbReference type="Proteomes" id="UP000287651">
    <property type="component" value="Unassembled WGS sequence"/>
</dbReference>
<evidence type="ECO:0000313" key="2">
    <source>
        <dbReference type="EMBL" id="RRT65833.1"/>
    </source>
</evidence>
<feature type="region of interest" description="Disordered" evidence="1">
    <location>
        <begin position="84"/>
        <end position="108"/>
    </location>
</feature>
<feature type="compositionally biased region" description="Low complexity" evidence="1">
    <location>
        <begin position="175"/>
        <end position="186"/>
    </location>
</feature>
<dbReference type="EMBL" id="AMZH03005667">
    <property type="protein sequence ID" value="RRT65833.1"/>
    <property type="molecule type" value="Genomic_DNA"/>
</dbReference>
<evidence type="ECO:0000256" key="1">
    <source>
        <dbReference type="SAM" id="MobiDB-lite"/>
    </source>
</evidence>
<reference evidence="2 3" key="1">
    <citation type="journal article" date="2014" name="Agronomy (Basel)">
        <title>A Draft Genome Sequence for Ensete ventricosum, the Drought-Tolerant Tree Against Hunger.</title>
        <authorList>
            <person name="Harrison J."/>
            <person name="Moore K.A."/>
            <person name="Paszkiewicz K."/>
            <person name="Jones T."/>
            <person name="Grant M."/>
            <person name="Ambacheew D."/>
            <person name="Muzemil S."/>
            <person name="Studholme D.J."/>
        </authorList>
    </citation>
    <scope>NUCLEOTIDE SEQUENCE [LARGE SCALE GENOMIC DNA]</scope>
</reference>
<name>A0A426ZP84_ENSVE</name>
<comment type="caution">
    <text evidence="2">The sequence shown here is derived from an EMBL/GenBank/DDBJ whole genome shotgun (WGS) entry which is preliminary data.</text>
</comment>
<accession>A0A426ZP84</accession>
<sequence>MVQLGKSTYDRPFDRGGHHGLLVLRVERRWKIAEGEAGGSVEMGSYKHRSKRLRILCREEEDEERRRRKCDFCLLVLKEEDGVSSRRGGGEEEEEEDAIGFSTVRSTPKASRLLSTSCLRPRRRSTRRNRLLHHEVNAEDIVFLPPSFVPPLEANAASDMDSPPPARSVGGSGAGRAPRAPIASAAFARGVPSSFSTAASGT</sequence>
<organism evidence="2 3">
    <name type="scientific">Ensete ventricosum</name>
    <name type="common">Abyssinian banana</name>
    <name type="synonym">Musa ensete</name>
    <dbReference type="NCBI Taxonomy" id="4639"/>
    <lineage>
        <taxon>Eukaryota</taxon>
        <taxon>Viridiplantae</taxon>
        <taxon>Streptophyta</taxon>
        <taxon>Embryophyta</taxon>
        <taxon>Tracheophyta</taxon>
        <taxon>Spermatophyta</taxon>
        <taxon>Magnoliopsida</taxon>
        <taxon>Liliopsida</taxon>
        <taxon>Zingiberales</taxon>
        <taxon>Musaceae</taxon>
        <taxon>Ensete</taxon>
    </lineage>
</organism>
<evidence type="ECO:0000313" key="3">
    <source>
        <dbReference type="Proteomes" id="UP000287651"/>
    </source>
</evidence>
<gene>
    <name evidence="2" type="ORF">B296_00011554</name>
</gene>
<protein>
    <submittedName>
        <fullName evidence="2">Uncharacterized protein</fullName>
    </submittedName>
</protein>
<feature type="region of interest" description="Disordered" evidence="1">
    <location>
        <begin position="154"/>
        <end position="186"/>
    </location>
</feature>
<proteinExistence type="predicted"/>
<dbReference type="AlphaFoldDB" id="A0A426ZP84"/>